<dbReference type="Proteomes" id="UP000323082">
    <property type="component" value="Unassembled WGS sequence"/>
</dbReference>
<name>A0A5B2U901_9FLAO</name>
<organism evidence="1 2">
    <name type="scientific">Chryseobacterium sediminis</name>
    <dbReference type="NCBI Taxonomy" id="1679494"/>
    <lineage>
        <taxon>Bacteria</taxon>
        <taxon>Pseudomonadati</taxon>
        <taxon>Bacteroidota</taxon>
        <taxon>Flavobacteriia</taxon>
        <taxon>Flavobacteriales</taxon>
        <taxon>Weeksellaceae</taxon>
        <taxon>Chryseobacterium group</taxon>
        <taxon>Chryseobacterium</taxon>
    </lineage>
</organism>
<proteinExistence type="predicted"/>
<dbReference type="OrthoDB" id="1278536at2"/>
<dbReference type="AlphaFoldDB" id="A0A5B2U901"/>
<comment type="caution">
    <text evidence="1">The sequence shown here is derived from an EMBL/GenBank/DDBJ whole genome shotgun (WGS) entry which is preliminary data.</text>
</comment>
<dbReference type="EMBL" id="VUNZ01000001">
    <property type="protein sequence ID" value="KAA2223019.1"/>
    <property type="molecule type" value="Genomic_DNA"/>
</dbReference>
<reference evidence="1 2" key="1">
    <citation type="journal article" date="2015" name="Int. J. Syst. Evol. Microbiol.">
        <title>Chryseobacterium sediminis sp. nov., isolated from a river sediment.</title>
        <authorList>
            <person name="Kampfer P."/>
            <person name="Busse H.J."/>
            <person name="McInroy J.A."/>
            <person name="Glaeser S.P."/>
        </authorList>
    </citation>
    <scope>NUCLEOTIDE SEQUENCE [LARGE SCALE GENOMIC DNA]</scope>
    <source>
        <strain evidence="1 2">IMT-174</strain>
    </source>
</reference>
<sequence>MEIKILVPENRQEDLERFINVCKEYGFELVNQGGGRMPSFSGYYATLKGDSWGNSPYKAKADKWDKLDEKIATFYPDGYTDDTEDNEYDDGLIGIGEAAASAFGYL</sequence>
<protein>
    <submittedName>
        <fullName evidence="1">Uncharacterized protein</fullName>
    </submittedName>
</protein>
<evidence type="ECO:0000313" key="2">
    <source>
        <dbReference type="Proteomes" id="UP000323082"/>
    </source>
</evidence>
<evidence type="ECO:0000313" key="1">
    <source>
        <dbReference type="EMBL" id="KAA2223019.1"/>
    </source>
</evidence>
<accession>A0A5B2U901</accession>
<dbReference type="RefSeq" id="WP_149831983.1">
    <property type="nucleotide sequence ID" value="NZ_VUNZ01000001.1"/>
</dbReference>
<gene>
    <name evidence="1" type="ORF">FW780_02105</name>
</gene>